<dbReference type="SUPFAM" id="SSF88713">
    <property type="entry name" value="Glycoside hydrolase/deacetylase"/>
    <property type="match status" value="1"/>
</dbReference>
<sequence length="254" mass="26506">MSGPRIDLNSDVGESFGRWELGDDERVLQVVTSANVACGFHAGDASTLRRCCETAVRHGVVVGAQVGYRDLAGFGRRFVDYDPVELADDVTYQIGALEALARVAGTRVAYVKPHGALYNATVHHDAQARAVVAAVRAYDPSLPVLGLPGSRLLAAAEEAGLRPVREAFADRAYTPEGTLVARTEPGSVLADPDEVAARVVRLVTDGTLVAVDGSTVRVEADSVCVHGDSPGAVAMAAAVRDALAAQGVDLEAFA</sequence>
<evidence type="ECO:0000313" key="3">
    <source>
        <dbReference type="Proteomes" id="UP000297496"/>
    </source>
</evidence>
<evidence type="ECO:0000256" key="1">
    <source>
        <dbReference type="HAMAP-Rule" id="MF_00691"/>
    </source>
</evidence>
<organism evidence="2 3">
    <name type="scientific">Nocardioides eburneiflavus</name>
    <dbReference type="NCBI Taxonomy" id="2518372"/>
    <lineage>
        <taxon>Bacteria</taxon>
        <taxon>Bacillati</taxon>
        <taxon>Actinomycetota</taxon>
        <taxon>Actinomycetes</taxon>
        <taxon>Propionibacteriales</taxon>
        <taxon>Nocardioidaceae</taxon>
        <taxon>Nocardioides</taxon>
    </lineage>
</organism>
<dbReference type="Proteomes" id="UP000297496">
    <property type="component" value="Unassembled WGS sequence"/>
</dbReference>
<dbReference type="HAMAP" id="MF_00691">
    <property type="entry name" value="PxpA"/>
    <property type="match status" value="1"/>
</dbReference>
<dbReference type="GO" id="GO:0005975">
    <property type="term" value="P:carbohydrate metabolic process"/>
    <property type="evidence" value="ECO:0007669"/>
    <property type="project" value="InterPro"/>
</dbReference>
<name>A0A4Z1CBE4_9ACTN</name>
<dbReference type="PANTHER" id="PTHR30292:SF0">
    <property type="entry name" value="5-OXOPROLINASE SUBUNIT A"/>
    <property type="match status" value="1"/>
</dbReference>
<comment type="subunit">
    <text evidence="1">Forms a complex composed of PxpA, PxpB and PxpC.</text>
</comment>
<keyword evidence="3" id="KW-1185">Reference proteome</keyword>
<comment type="caution">
    <text evidence="2">The sequence shown here is derived from an EMBL/GenBank/DDBJ whole genome shotgun (WGS) entry which is preliminary data.</text>
</comment>
<evidence type="ECO:0000313" key="2">
    <source>
        <dbReference type="EMBL" id="TGN64906.1"/>
    </source>
</evidence>
<dbReference type="InterPro" id="IPR011330">
    <property type="entry name" value="Glyco_hydro/deAcase_b/a-brl"/>
</dbReference>
<dbReference type="Gene3D" id="3.20.20.370">
    <property type="entry name" value="Glycoside hydrolase/deacetylase"/>
    <property type="match status" value="1"/>
</dbReference>
<dbReference type="AlphaFoldDB" id="A0A4Z1CBE4"/>
<accession>A0A4Z1CBE4</accession>
<dbReference type="NCBIfam" id="NF003816">
    <property type="entry name" value="PRK05406.1-5"/>
    <property type="match status" value="1"/>
</dbReference>
<dbReference type="EMBL" id="SRRO01000001">
    <property type="protein sequence ID" value="TGN64906.1"/>
    <property type="molecule type" value="Genomic_DNA"/>
</dbReference>
<protein>
    <recommendedName>
        <fullName evidence="1">5-oxoprolinase subunit A</fullName>
        <shortName evidence="1">5-OPase subunit A</shortName>
        <ecNumber evidence="1">3.5.2.9</ecNumber>
    </recommendedName>
    <alternativeName>
        <fullName evidence="1">5-oxoprolinase (ATP-hydrolyzing) subunit A</fullName>
    </alternativeName>
</protein>
<keyword evidence="1" id="KW-0378">Hydrolase</keyword>
<comment type="function">
    <text evidence="1">Catalyzes the cleavage of 5-oxoproline to form L-glutamate coupled to the hydrolysis of ATP to ADP and inorganic phosphate.</text>
</comment>
<dbReference type="NCBIfam" id="NF003814">
    <property type="entry name" value="PRK05406.1-3"/>
    <property type="match status" value="1"/>
</dbReference>
<dbReference type="OrthoDB" id="9773478at2"/>
<reference evidence="2 3" key="1">
    <citation type="submission" date="2019-04" db="EMBL/GenBank/DDBJ databases">
        <title>Three New Species of Nocardioides, Nocardioides euryhalodurans sp. nov., Nocardioides seonyuensis sp. nov. and Nocardioides eburneoflavus sp. nov. Isolated from Soil.</title>
        <authorList>
            <person name="Roh S.G."/>
            <person name="Lee C."/>
            <person name="Kim M.-K."/>
            <person name="Kim S.B."/>
        </authorList>
    </citation>
    <scope>NUCLEOTIDE SEQUENCE [LARGE SCALE GENOMIC DNA]</scope>
    <source>
        <strain evidence="2 3">MMS17-SY213</strain>
    </source>
</reference>
<dbReference type="RefSeq" id="WP_135839411.1">
    <property type="nucleotide sequence ID" value="NZ_SRRO01000001.1"/>
</dbReference>
<dbReference type="PANTHER" id="PTHR30292">
    <property type="entry name" value="UNCHARACTERIZED PROTEIN YBGL-RELATED"/>
    <property type="match status" value="1"/>
</dbReference>
<dbReference type="GO" id="GO:0005524">
    <property type="term" value="F:ATP binding"/>
    <property type="evidence" value="ECO:0007669"/>
    <property type="project" value="UniProtKB-UniRule"/>
</dbReference>
<comment type="similarity">
    <text evidence="1">Belongs to the LamB/PxpA family.</text>
</comment>
<dbReference type="GO" id="GO:0017168">
    <property type="term" value="F:5-oxoprolinase (ATP-hydrolyzing) activity"/>
    <property type="evidence" value="ECO:0007669"/>
    <property type="project" value="UniProtKB-UniRule"/>
</dbReference>
<dbReference type="Pfam" id="PF03746">
    <property type="entry name" value="LamB_YcsF"/>
    <property type="match status" value="1"/>
</dbReference>
<proteinExistence type="inferred from homology"/>
<dbReference type="CDD" id="cd10787">
    <property type="entry name" value="LamB_YcsF_like"/>
    <property type="match status" value="1"/>
</dbReference>
<gene>
    <name evidence="1" type="primary">pxpA</name>
    <name evidence="2" type="ORF">EXE59_13740</name>
</gene>
<keyword evidence="1" id="KW-0067">ATP-binding</keyword>
<dbReference type="EC" id="3.5.2.9" evidence="1"/>
<comment type="catalytic activity">
    <reaction evidence="1">
        <text>5-oxo-L-proline + ATP + 2 H2O = L-glutamate + ADP + phosphate + H(+)</text>
        <dbReference type="Rhea" id="RHEA:10348"/>
        <dbReference type="ChEBI" id="CHEBI:15377"/>
        <dbReference type="ChEBI" id="CHEBI:15378"/>
        <dbReference type="ChEBI" id="CHEBI:29985"/>
        <dbReference type="ChEBI" id="CHEBI:30616"/>
        <dbReference type="ChEBI" id="CHEBI:43474"/>
        <dbReference type="ChEBI" id="CHEBI:58402"/>
        <dbReference type="ChEBI" id="CHEBI:456216"/>
        <dbReference type="EC" id="3.5.2.9"/>
    </reaction>
</comment>
<keyword evidence="1" id="KW-0547">Nucleotide-binding</keyword>
<dbReference type="InterPro" id="IPR005501">
    <property type="entry name" value="LamB/YcsF/PxpA-like"/>
</dbReference>